<proteinExistence type="predicted"/>
<keyword evidence="1" id="KW-0732">Signal</keyword>
<dbReference type="InterPro" id="IPR052910">
    <property type="entry name" value="ABC-Purine-Binding"/>
</dbReference>
<reference evidence="3" key="1">
    <citation type="submission" date="2020-05" db="EMBL/GenBank/DDBJ databases">
        <authorList>
            <person name="Chiriac C."/>
            <person name="Salcher M."/>
            <person name="Ghai R."/>
            <person name="Kavagutti S V."/>
        </authorList>
    </citation>
    <scope>NUCLEOTIDE SEQUENCE</scope>
</reference>
<dbReference type="PROSITE" id="PS51257">
    <property type="entry name" value="PROKAR_LIPOPROTEIN"/>
    <property type="match status" value="1"/>
</dbReference>
<feature type="domain" description="ABC transporter substrate-binding protein PnrA-like" evidence="2">
    <location>
        <begin position="47"/>
        <end position="297"/>
    </location>
</feature>
<dbReference type="EMBL" id="CAEZXR010000065">
    <property type="protein sequence ID" value="CAB4697194.1"/>
    <property type="molecule type" value="Genomic_DNA"/>
</dbReference>
<dbReference type="PANTHER" id="PTHR43208">
    <property type="entry name" value="ABC TRANSPORTER SUBSTRATE-BINDING PROTEIN"/>
    <property type="match status" value="1"/>
</dbReference>
<dbReference type="SUPFAM" id="SSF53822">
    <property type="entry name" value="Periplasmic binding protein-like I"/>
    <property type="match status" value="1"/>
</dbReference>
<protein>
    <submittedName>
        <fullName evidence="3">Unannotated protein</fullName>
    </submittedName>
</protein>
<dbReference type="InterPro" id="IPR003760">
    <property type="entry name" value="PnrA-like"/>
</dbReference>
<evidence type="ECO:0000256" key="1">
    <source>
        <dbReference type="ARBA" id="ARBA00022729"/>
    </source>
</evidence>
<dbReference type="PANTHER" id="PTHR43208:SF1">
    <property type="entry name" value="ABC TRANSPORTER SUBSTRATE-BINDING PROTEIN"/>
    <property type="match status" value="1"/>
</dbReference>
<dbReference type="AlphaFoldDB" id="A0A6J6PLW5"/>
<organism evidence="3">
    <name type="scientific">freshwater metagenome</name>
    <dbReference type="NCBI Taxonomy" id="449393"/>
    <lineage>
        <taxon>unclassified sequences</taxon>
        <taxon>metagenomes</taxon>
        <taxon>ecological metagenomes</taxon>
    </lineage>
</organism>
<dbReference type="InterPro" id="IPR028082">
    <property type="entry name" value="Peripla_BP_I"/>
</dbReference>
<accession>A0A6J6PLW5</accession>
<evidence type="ECO:0000313" key="3">
    <source>
        <dbReference type="EMBL" id="CAB4697194.1"/>
    </source>
</evidence>
<dbReference type="CDD" id="cd19963">
    <property type="entry name" value="PBP1_BMP-like"/>
    <property type="match status" value="1"/>
</dbReference>
<dbReference type="Pfam" id="PF02608">
    <property type="entry name" value="Bmp"/>
    <property type="match status" value="1"/>
</dbReference>
<evidence type="ECO:0000259" key="2">
    <source>
        <dbReference type="Pfam" id="PF02608"/>
    </source>
</evidence>
<gene>
    <name evidence="3" type="ORF">UFOPK2579_00736</name>
</gene>
<dbReference type="GO" id="GO:0005886">
    <property type="term" value="C:plasma membrane"/>
    <property type="evidence" value="ECO:0007669"/>
    <property type="project" value="InterPro"/>
</dbReference>
<dbReference type="Gene3D" id="3.40.50.2300">
    <property type="match status" value="2"/>
</dbReference>
<name>A0A6J6PLW5_9ZZZZ</name>
<sequence length="385" mass="40315">MFTRKSSVRVAVSASVAALVLAGCSSATDSSSSSSESDGAPGEGTTAVGFIMVGPKDDFGYNQAVYEGSEVIKEAFPDVEVLTAENVPEDDTAATTMEQMIDKGAKLIFATSYGHLDAALKVAEEHPDVVVVQQGNTITTDIPDNAGTYFGTVYEPMYLAGIAAGASTESNKLGYVYAFPIPQTIANINAFERGAQSVNPDVETITVSTSSWCDPGKQQAAAESLLSQGVDVLTQHQDCTSTVIQAAEKAGAMTVGYHADASSLAPEGWLTGAVWDWGPLYTDIVQTVIDGDFVGSEYNDNFRVGYKTGTNPFVLAPYGPDVTDETIAAIDEAQALLGTDEGSPFVGPVLDQDGDTVIEDGVVPTYAENDAMDFFVQGVVGNLAQ</sequence>